<dbReference type="Proteomes" id="UP000297700">
    <property type="component" value="Unassembled WGS sequence"/>
</dbReference>
<evidence type="ECO:0000313" key="6">
    <source>
        <dbReference type="Proteomes" id="UP000297700"/>
    </source>
</evidence>
<protein>
    <submittedName>
        <fullName evidence="5">Transketolase</fullName>
    </submittedName>
</protein>
<comment type="similarity">
    <text evidence="2">Belongs to the transketolase family.</text>
</comment>
<sequence>MDDICRKIRSEILNVSNKSGHGHIPTSFSIVEMLTAVYQTMRHDPKRPDMPERDLFVLSKGHASLGFYCTLAAHGYFSFEDVYAFGGFDSRFGCHPDRTKVPGVEASTGSLGHGIGIAVGMALAAKIASTKRKVYTLIGDGESNEGSVWEAVMVAVNTKLDNLTVLYDNNQSQGRCLPIGNPAERFAAFGCDVSEMQGHDLAAIKQALAKPTDRVRVLVCNTVKGYGCATLSENVYEWHRRAPKPDELTKLQGELHAGAI</sequence>
<dbReference type="RefSeq" id="WP_135161639.1">
    <property type="nucleotide sequence ID" value="NZ_SPQS01000001.1"/>
</dbReference>
<comment type="caution">
    <text evidence="5">The sequence shown here is derived from an EMBL/GenBank/DDBJ whole genome shotgun (WGS) entry which is preliminary data.</text>
</comment>
<accession>A0A4Y9PKU8</accession>
<keyword evidence="3" id="KW-0786">Thiamine pyrophosphate</keyword>
<dbReference type="SUPFAM" id="SSF52518">
    <property type="entry name" value="Thiamin diphosphate-binding fold (THDP-binding)"/>
    <property type="match status" value="1"/>
</dbReference>
<dbReference type="AlphaFoldDB" id="A0A4Y9PKU8"/>
<dbReference type="InterPro" id="IPR029061">
    <property type="entry name" value="THDP-binding"/>
</dbReference>
<evidence type="ECO:0000259" key="4">
    <source>
        <dbReference type="Pfam" id="PF00456"/>
    </source>
</evidence>
<comment type="cofactor">
    <cofactor evidence="1">
        <name>thiamine diphosphate</name>
        <dbReference type="ChEBI" id="CHEBI:58937"/>
    </cofactor>
</comment>
<evidence type="ECO:0000256" key="3">
    <source>
        <dbReference type="ARBA" id="ARBA00023052"/>
    </source>
</evidence>
<dbReference type="Pfam" id="PF00456">
    <property type="entry name" value="Transketolase_N"/>
    <property type="match status" value="1"/>
</dbReference>
<dbReference type="PANTHER" id="PTHR47514">
    <property type="entry name" value="TRANSKETOLASE N-TERMINAL SECTION-RELATED"/>
    <property type="match status" value="1"/>
</dbReference>
<dbReference type="EMBL" id="SPQS01000001">
    <property type="protein sequence ID" value="TFV80308.1"/>
    <property type="molecule type" value="Genomic_DNA"/>
</dbReference>
<dbReference type="CDD" id="cd02012">
    <property type="entry name" value="TPP_TK"/>
    <property type="match status" value="1"/>
</dbReference>
<gene>
    <name evidence="5" type="ORF">E4K64_00260</name>
</gene>
<organism evidence="5 6">
    <name type="scientific">Bradyrhizobium frederickii</name>
    <dbReference type="NCBI Taxonomy" id="2560054"/>
    <lineage>
        <taxon>Bacteria</taxon>
        <taxon>Pseudomonadati</taxon>
        <taxon>Pseudomonadota</taxon>
        <taxon>Alphaproteobacteria</taxon>
        <taxon>Hyphomicrobiales</taxon>
        <taxon>Nitrobacteraceae</taxon>
        <taxon>Bradyrhizobium</taxon>
    </lineage>
</organism>
<reference evidence="5 6" key="1">
    <citation type="submission" date="2019-03" db="EMBL/GenBank/DDBJ databases">
        <title>Bradyrhizobium strains diversity.</title>
        <authorList>
            <person name="Urquiaga M.C.O."/>
            <person name="Hungria M."/>
            <person name="Delamuta J.R.M."/>
            <person name="Klepa M.S."/>
        </authorList>
    </citation>
    <scope>NUCLEOTIDE SEQUENCE [LARGE SCALE GENOMIC DNA]</scope>
    <source>
        <strain evidence="5 6">CNPSo 3426</strain>
    </source>
</reference>
<dbReference type="PANTHER" id="PTHR47514:SF1">
    <property type="entry name" value="TRANSKETOLASE N-TERMINAL SECTION-RELATED"/>
    <property type="match status" value="1"/>
</dbReference>
<dbReference type="Gene3D" id="3.40.50.970">
    <property type="match status" value="1"/>
</dbReference>
<name>A0A4Y9PKU8_9BRAD</name>
<evidence type="ECO:0000256" key="2">
    <source>
        <dbReference type="ARBA" id="ARBA00007131"/>
    </source>
</evidence>
<evidence type="ECO:0000313" key="5">
    <source>
        <dbReference type="EMBL" id="TFV80308.1"/>
    </source>
</evidence>
<proteinExistence type="inferred from homology"/>
<evidence type="ECO:0000256" key="1">
    <source>
        <dbReference type="ARBA" id="ARBA00001964"/>
    </source>
</evidence>
<dbReference type="InterPro" id="IPR005474">
    <property type="entry name" value="Transketolase_N"/>
</dbReference>
<feature type="domain" description="Transketolase N-terminal" evidence="4">
    <location>
        <begin position="7"/>
        <end position="252"/>
    </location>
</feature>